<reference evidence="9" key="2">
    <citation type="submission" date="2023-06" db="EMBL/GenBank/DDBJ databases">
        <authorList>
            <consortium name="Lawrence Berkeley National Laboratory"/>
            <person name="Haridas S."/>
            <person name="Hensen N."/>
            <person name="Bonometti L."/>
            <person name="Westerberg I."/>
            <person name="Brannstrom I.O."/>
            <person name="Guillou S."/>
            <person name="Cros-Aarteil S."/>
            <person name="Calhoun S."/>
            <person name="Kuo A."/>
            <person name="Mondo S."/>
            <person name="Pangilinan J."/>
            <person name="Riley R."/>
            <person name="Labutti K."/>
            <person name="Andreopoulos B."/>
            <person name="Lipzen A."/>
            <person name="Chen C."/>
            <person name="Yanf M."/>
            <person name="Daum C."/>
            <person name="Ng V."/>
            <person name="Clum A."/>
            <person name="Steindorff A."/>
            <person name="Ohm R."/>
            <person name="Martin F."/>
            <person name="Silar P."/>
            <person name="Natvig D."/>
            <person name="Lalanne C."/>
            <person name="Gautier V."/>
            <person name="Ament-Velasquez S.L."/>
            <person name="Kruys A."/>
            <person name="Hutchinson M.I."/>
            <person name="Powell A.J."/>
            <person name="Barry K."/>
            <person name="Miller A.N."/>
            <person name="Grigoriev I.V."/>
            <person name="Debuchy R."/>
            <person name="Gladieux P."/>
            <person name="Thoren M.H."/>
            <person name="Johannesson H."/>
        </authorList>
    </citation>
    <scope>NUCLEOTIDE SEQUENCE</scope>
    <source>
        <strain evidence="9">CBS 958.72</strain>
    </source>
</reference>
<dbReference type="SUPFAM" id="SSF57903">
    <property type="entry name" value="FYVE/PHD zinc finger"/>
    <property type="match status" value="1"/>
</dbReference>
<evidence type="ECO:0000256" key="2">
    <source>
        <dbReference type="ARBA" id="ARBA00022723"/>
    </source>
</evidence>
<dbReference type="PROSITE" id="PS01359">
    <property type="entry name" value="ZF_PHD_1"/>
    <property type="match status" value="1"/>
</dbReference>
<keyword evidence="3 6" id="KW-0863">Zinc-finger</keyword>
<evidence type="ECO:0000259" key="8">
    <source>
        <dbReference type="PROSITE" id="PS50016"/>
    </source>
</evidence>
<dbReference type="PANTHER" id="PTHR12628">
    <property type="entry name" value="POLYCOMB-LIKE TRANSCRIPTION FACTOR"/>
    <property type="match status" value="1"/>
</dbReference>
<keyword evidence="2" id="KW-0479">Metal-binding</keyword>
<evidence type="ECO:0000313" key="9">
    <source>
        <dbReference type="EMBL" id="KAK3379214.1"/>
    </source>
</evidence>
<dbReference type="Proteomes" id="UP001287356">
    <property type="component" value="Unassembled WGS sequence"/>
</dbReference>
<keyword evidence="5" id="KW-0539">Nucleus</keyword>
<gene>
    <name evidence="9" type="ORF">B0T24DRAFT_148407</name>
</gene>
<dbReference type="GO" id="GO:0003677">
    <property type="term" value="F:DNA binding"/>
    <property type="evidence" value="ECO:0007669"/>
    <property type="project" value="TreeGrafter"/>
</dbReference>
<feature type="compositionally biased region" description="Basic and acidic residues" evidence="7">
    <location>
        <begin position="339"/>
        <end position="349"/>
    </location>
</feature>
<name>A0AAE0NDJ5_9PEZI</name>
<dbReference type="AlphaFoldDB" id="A0AAE0NDJ5"/>
<dbReference type="Gene3D" id="3.30.40.10">
    <property type="entry name" value="Zinc/RING finger domain, C3HC4 (zinc finger)"/>
    <property type="match status" value="1"/>
</dbReference>
<feature type="region of interest" description="Disordered" evidence="7">
    <location>
        <begin position="433"/>
        <end position="505"/>
    </location>
</feature>
<protein>
    <recommendedName>
        <fullName evidence="8">PHD-type domain-containing protein</fullName>
    </recommendedName>
</protein>
<feature type="compositionally biased region" description="Basic and acidic residues" evidence="7">
    <location>
        <begin position="454"/>
        <end position="468"/>
    </location>
</feature>
<keyword evidence="4" id="KW-0862">Zinc</keyword>
<dbReference type="InterPro" id="IPR001965">
    <property type="entry name" value="Znf_PHD"/>
</dbReference>
<dbReference type="GO" id="GO:0005634">
    <property type="term" value="C:nucleus"/>
    <property type="evidence" value="ECO:0007669"/>
    <property type="project" value="UniProtKB-SubCell"/>
</dbReference>
<reference evidence="9" key="1">
    <citation type="journal article" date="2023" name="Mol. Phylogenet. Evol.">
        <title>Genome-scale phylogeny and comparative genomics of the fungal order Sordariales.</title>
        <authorList>
            <person name="Hensen N."/>
            <person name="Bonometti L."/>
            <person name="Westerberg I."/>
            <person name="Brannstrom I.O."/>
            <person name="Guillou S."/>
            <person name="Cros-Aarteil S."/>
            <person name="Calhoun S."/>
            <person name="Haridas S."/>
            <person name="Kuo A."/>
            <person name="Mondo S."/>
            <person name="Pangilinan J."/>
            <person name="Riley R."/>
            <person name="LaButti K."/>
            <person name="Andreopoulos B."/>
            <person name="Lipzen A."/>
            <person name="Chen C."/>
            <person name="Yan M."/>
            <person name="Daum C."/>
            <person name="Ng V."/>
            <person name="Clum A."/>
            <person name="Steindorff A."/>
            <person name="Ohm R.A."/>
            <person name="Martin F."/>
            <person name="Silar P."/>
            <person name="Natvig D.O."/>
            <person name="Lalanne C."/>
            <person name="Gautier V."/>
            <person name="Ament-Velasquez S.L."/>
            <person name="Kruys A."/>
            <person name="Hutchinson M.I."/>
            <person name="Powell A.J."/>
            <person name="Barry K."/>
            <person name="Miller A.N."/>
            <person name="Grigoriev I.V."/>
            <person name="Debuchy R."/>
            <person name="Gladieux P."/>
            <person name="Hiltunen Thoren M."/>
            <person name="Johannesson H."/>
        </authorList>
    </citation>
    <scope>NUCLEOTIDE SEQUENCE</scope>
    <source>
        <strain evidence="9">CBS 958.72</strain>
    </source>
</reference>
<dbReference type="SMART" id="SM00249">
    <property type="entry name" value="PHD"/>
    <property type="match status" value="1"/>
</dbReference>
<evidence type="ECO:0000256" key="1">
    <source>
        <dbReference type="ARBA" id="ARBA00004123"/>
    </source>
</evidence>
<comment type="caution">
    <text evidence="9">The sequence shown here is derived from an EMBL/GenBank/DDBJ whole genome shotgun (WGS) entry which is preliminary data.</text>
</comment>
<feature type="compositionally biased region" description="Low complexity" evidence="7">
    <location>
        <begin position="434"/>
        <end position="451"/>
    </location>
</feature>
<dbReference type="GO" id="GO:0008270">
    <property type="term" value="F:zinc ion binding"/>
    <property type="evidence" value="ECO:0007669"/>
    <property type="project" value="UniProtKB-KW"/>
</dbReference>
<comment type="subcellular location">
    <subcellularLocation>
        <location evidence="1">Nucleus</location>
    </subcellularLocation>
</comment>
<dbReference type="InterPro" id="IPR011011">
    <property type="entry name" value="Znf_FYVE_PHD"/>
</dbReference>
<feature type="domain" description="PHD-type" evidence="8">
    <location>
        <begin position="274"/>
        <end position="330"/>
    </location>
</feature>
<evidence type="ECO:0000256" key="4">
    <source>
        <dbReference type="ARBA" id="ARBA00022833"/>
    </source>
</evidence>
<evidence type="ECO:0000256" key="7">
    <source>
        <dbReference type="SAM" id="MobiDB-lite"/>
    </source>
</evidence>
<dbReference type="InterPro" id="IPR019786">
    <property type="entry name" value="Zinc_finger_PHD-type_CS"/>
</dbReference>
<proteinExistence type="predicted"/>
<dbReference type="PANTHER" id="PTHR12628:SF10">
    <property type="entry name" value="HOMEOBOX DOMAIN-CONTAINING PROTEIN"/>
    <property type="match status" value="1"/>
</dbReference>
<feature type="region of interest" description="Disordered" evidence="7">
    <location>
        <begin position="1"/>
        <end position="53"/>
    </location>
</feature>
<feature type="region of interest" description="Disordered" evidence="7">
    <location>
        <begin position="159"/>
        <end position="256"/>
    </location>
</feature>
<dbReference type="EMBL" id="JAULSN010000002">
    <property type="protein sequence ID" value="KAK3379214.1"/>
    <property type="molecule type" value="Genomic_DNA"/>
</dbReference>
<dbReference type="Pfam" id="PF00628">
    <property type="entry name" value="PHD"/>
    <property type="match status" value="1"/>
</dbReference>
<accession>A0AAE0NDJ5</accession>
<keyword evidence="10" id="KW-1185">Reference proteome</keyword>
<feature type="compositionally biased region" description="Basic and acidic residues" evidence="7">
    <location>
        <begin position="1"/>
        <end position="19"/>
    </location>
</feature>
<evidence type="ECO:0000313" key="10">
    <source>
        <dbReference type="Proteomes" id="UP001287356"/>
    </source>
</evidence>
<dbReference type="InterPro" id="IPR019787">
    <property type="entry name" value="Znf_PHD-finger"/>
</dbReference>
<dbReference type="PROSITE" id="PS50016">
    <property type="entry name" value="ZF_PHD_2"/>
    <property type="match status" value="1"/>
</dbReference>
<dbReference type="GO" id="GO:0045814">
    <property type="term" value="P:negative regulation of gene expression, epigenetic"/>
    <property type="evidence" value="ECO:0007669"/>
    <property type="project" value="TreeGrafter"/>
</dbReference>
<feature type="compositionally biased region" description="Polar residues" evidence="7">
    <location>
        <begin position="241"/>
        <end position="250"/>
    </location>
</feature>
<dbReference type="GO" id="GO:0003682">
    <property type="term" value="F:chromatin binding"/>
    <property type="evidence" value="ECO:0007669"/>
    <property type="project" value="TreeGrafter"/>
</dbReference>
<evidence type="ECO:0000256" key="6">
    <source>
        <dbReference type="PROSITE-ProRule" id="PRU00146"/>
    </source>
</evidence>
<dbReference type="CDD" id="cd15502">
    <property type="entry name" value="PHD_Phf1p_Phf2p_like"/>
    <property type="match status" value="1"/>
</dbReference>
<sequence>MAGPHPPRDGAELPGRDGAIRAPPALSLASGVVPAPAPRQASESSFSPTRPPYIPQFTAATQMILKRMKGEPSSLSSALSAASPSMTADIKPATYEDVKRRLVMGMNTSTSMTMQMPVAAPSPSPSPVIPIPTLAPPVPMPAPPRYRDPSMSAIRRISSGLSGPAKLPSAKAAQAKLATPVESKPKKLKAPAVPKASGVKRKRVKGADDEDSSSLSSLTDLSDREPPATNTPPAVPPTMTKSGRQVQKPMTYNPAAMDTNTKKRAHYGKRTAQQALCKKCTRMHSPASNQMVFCDGCNDGWHQMCHEPWIDDEAVRDQSRAWFCATCQAKRERHLTKKQRIEPRPKESWAGKTPQQKRAYLSTLPQQDLVGLLMNCLELQPDLPIFPASAADASPNAQGMSRSLFAGSTTEGLFPRSDANPMGQINFVRKAATNNARSSSAKGARASANGGSKNGKDHALHKEDSQERPDDEDEEFDPLAPLWPKPGMGLYSKLPPDADDDEHMVDDDDYEAFSVIMYNEKGQKIRENGMDV</sequence>
<evidence type="ECO:0000256" key="5">
    <source>
        <dbReference type="ARBA" id="ARBA00023242"/>
    </source>
</evidence>
<organism evidence="9 10">
    <name type="scientific">Lasiosphaeria ovina</name>
    <dbReference type="NCBI Taxonomy" id="92902"/>
    <lineage>
        <taxon>Eukaryota</taxon>
        <taxon>Fungi</taxon>
        <taxon>Dikarya</taxon>
        <taxon>Ascomycota</taxon>
        <taxon>Pezizomycotina</taxon>
        <taxon>Sordariomycetes</taxon>
        <taxon>Sordariomycetidae</taxon>
        <taxon>Sordariales</taxon>
        <taxon>Lasiosphaeriaceae</taxon>
        <taxon>Lasiosphaeria</taxon>
    </lineage>
</organism>
<dbReference type="InterPro" id="IPR013083">
    <property type="entry name" value="Znf_RING/FYVE/PHD"/>
</dbReference>
<feature type="region of interest" description="Disordered" evidence="7">
    <location>
        <begin position="335"/>
        <end position="355"/>
    </location>
</feature>
<evidence type="ECO:0000256" key="3">
    <source>
        <dbReference type="ARBA" id="ARBA00022771"/>
    </source>
</evidence>